<name>A0A0P6XPS3_9CHLR</name>
<dbReference type="SUPFAM" id="SSF55729">
    <property type="entry name" value="Acyl-CoA N-acyltransferases (Nat)"/>
    <property type="match status" value="1"/>
</dbReference>
<comment type="caution">
    <text evidence="1">The sequence shown here is derived from an EMBL/GenBank/DDBJ whole genome shotgun (WGS) entry which is preliminary data.</text>
</comment>
<accession>A0A0P6XPS3</accession>
<proteinExistence type="predicted"/>
<evidence type="ECO:0000313" key="1">
    <source>
        <dbReference type="EMBL" id="KPL77257.1"/>
    </source>
</evidence>
<keyword evidence="2" id="KW-1185">Reference proteome</keyword>
<evidence type="ECO:0000313" key="2">
    <source>
        <dbReference type="Proteomes" id="UP000050417"/>
    </source>
</evidence>
<dbReference type="Gene3D" id="3.40.630.30">
    <property type="match status" value="1"/>
</dbReference>
<evidence type="ECO:0008006" key="3">
    <source>
        <dbReference type="Google" id="ProtNLM"/>
    </source>
</evidence>
<dbReference type="EMBL" id="LGCL01000023">
    <property type="protein sequence ID" value="KPL77257.1"/>
    <property type="molecule type" value="Genomic_DNA"/>
</dbReference>
<dbReference type="InterPro" id="IPR016181">
    <property type="entry name" value="Acyl_CoA_acyltransferase"/>
</dbReference>
<reference evidence="1 2" key="1">
    <citation type="submission" date="2015-07" db="EMBL/GenBank/DDBJ databases">
        <title>Genome sequence of Ornatilinea apprima DSM 23815.</title>
        <authorList>
            <person name="Hemp J."/>
            <person name="Ward L.M."/>
            <person name="Pace L.A."/>
            <person name="Fischer W.W."/>
        </authorList>
    </citation>
    <scope>NUCLEOTIDE SEQUENCE [LARGE SCALE GENOMIC DNA]</scope>
    <source>
        <strain evidence="1 2">P3M-1</strain>
    </source>
</reference>
<protein>
    <recommendedName>
        <fullName evidence="3">BioF2-like acetyltransferase domain-containing protein</fullName>
    </recommendedName>
</protein>
<organism evidence="1 2">
    <name type="scientific">Ornatilinea apprima</name>
    <dbReference type="NCBI Taxonomy" id="1134406"/>
    <lineage>
        <taxon>Bacteria</taxon>
        <taxon>Bacillati</taxon>
        <taxon>Chloroflexota</taxon>
        <taxon>Anaerolineae</taxon>
        <taxon>Anaerolineales</taxon>
        <taxon>Anaerolineaceae</taxon>
        <taxon>Ornatilinea</taxon>
    </lineage>
</organism>
<gene>
    <name evidence="1" type="ORF">ADN00_08950</name>
</gene>
<sequence>MSSKSALAEVKEMGKKIVPAPIRRFFWRAKEFILDHTEFTEKLLGIWKEALFQAEFVRNPSLRTFLLRTIRFSGDLVLVLRDFPMTKAYSLEGQTTRVVFVGREVEEFTHLFFSGDLVKREEPISVWSWQLPKKTKEWLAGGVDMVVHGVSRFFPWRAKAAFQATTPKWISQYFPIPDNCDEPPAGPKMRTLRKIYRDHAGCIGFRYSEQVSDFDVFYHRMYRPYVSNRHGSFVYVEPYEYLYKWFKKGGLILVNCKDELVSAMLVVKNGKWVYAAEAGVMDGNPELHAAGFPRVSVWSTAQWGNSQGCRKFQMGGTYSFRSNGVFQYKTFWNTIVTDFYGFIRNQWQFYLEQPGPALLNDLNEWGIIHEHRHQFYGVVFEGAQEPDAVEIARNLKTAHQDGLAGILRVSPGKMEYLC</sequence>
<dbReference type="Proteomes" id="UP000050417">
    <property type="component" value="Unassembled WGS sequence"/>
</dbReference>
<dbReference type="STRING" id="1134406.ADN00_08950"/>
<dbReference type="AlphaFoldDB" id="A0A0P6XPS3"/>